<evidence type="ECO:0000313" key="7">
    <source>
        <dbReference type="EMBL" id="KAL0332830.1"/>
    </source>
</evidence>
<accession>A0AAW2MPY4</accession>
<dbReference type="PANTHER" id="PTHR22594">
    <property type="entry name" value="ASPARTYL/LYSYL-TRNA SYNTHETASE"/>
    <property type="match status" value="1"/>
</dbReference>
<gene>
    <name evidence="7" type="ORF">Scaly_2184500</name>
</gene>
<dbReference type="AlphaFoldDB" id="A0AAW2MPY4"/>
<evidence type="ECO:0000256" key="5">
    <source>
        <dbReference type="ARBA" id="ARBA00023146"/>
    </source>
</evidence>
<reference evidence="7" key="1">
    <citation type="submission" date="2020-06" db="EMBL/GenBank/DDBJ databases">
        <authorList>
            <person name="Li T."/>
            <person name="Hu X."/>
            <person name="Zhang T."/>
            <person name="Song X."/>
            <person name="Zhang H."/>
            <person name="Dai N."/>
            <person name="Sheng W."/>
            <person name="Hou X."/>
            <person name="Wei L."/>
        </authorList>
    </citation>
    <scope>NUCLEOTIDE SEQUENCE</scope>
    <source>
        <strain evidence="7">KEN8</strain>
        <tissue evidence="7">Leaf</tissue>
    </source>
</reference>
<dbReference type="Gene3D" id="3.30.930.10">
    <property type="entry name" value="Bira Bifunctional Protein, Domain 2"/>
    <property type="match status" value="1"/>
</dbReference>
<keyword evidence="4" id="KW-0648">Protein biosynthesis</keyword>
<dbReference type="EMBL" id="JACGWM010000013">
    <property type="protein sequence ID" value="KAL0332830.1"/>
    <property type="molecule type" value="Genomic_DNA"/>
</dbReference>
<dbReference type="InterPro" id="IPR045864">
    <property type="entry name" value="aa-tRNA-synth_II/BPL/LPL"/>
</dbReference>
<evidence type="ECO:0000256" key="4">
    <source>
        <dbReference type="ARBA" id="ARBA00022917"/>
    </source>
</evidence>
<feature type="domain" description="Aminoacyl-tRNA synthetase class II (D/K/N)" evidence="6">
    <location>
        <begin position="2"/>
        <end position="125"/>
    </location>
</feature>
<dbReference type="GO" id="GO:0004816">
    <property type="term" value="F:asparagine-tRNA ligase activity"/>
    <property type="evidence" value="ECO:0007669"/>
    <property type="project" value="TreeGrafter"/>
</dbReference>
<proteinExistence type="predicted"/>
<evidence type="ECO:0000256" key="3">
    <source>
        <dbReference type="ARBA" id="ARBA00022840"/>
    </source>
</evidence>
<keyword evidence="1 7" id="KW-0436">Ligase</keyword>
<evidence type="ECO:0000256" key="2">
    <source>
        <dbReference type="ARBA" id="ARBA00022741"/>
    </source>
</evidence>
<keyword evidence="5" id="KW-0030">Aminoacyl-tRNA synthetase</keyword>
<dbReference type="GO" id="GO:0006421">
    <property type="term" value="P:asparaginyl-tRNA aminoacylation"/>
    <property type="evidence" value="ECO:0007669"/>
    <property type="project" value="TreeGrafter"/>
</dbReference>
<keyword evidence="2" id="KW-0547">Nucleotide-binding</keyword>
<name>A0AAW2MPY4_9LAMI</name>
<comment type="caution">
    <text evidence="7">The sequence shown here is derived from an EMBL/GenBank/DDBJ whole genome shotgun (WGS) entry which is preliminary data.</text>
</comment>
<dbReference type="SUPFAM" id="SSF55681">
    <property type="entry name" value="Class II aaRS and biotin synthetases"/>
    <property type="match status" value="1"/>
</dbReference>
<evidence type="ECO:0000256" key="1">
    <source>
        <dbReference type="ARBA" id="ARBA00022598"/>
    </source>
</evidence>
<dbReference type="InterPro" id="IPR004364">
    <property type="entry name" value="Aa-tRNA-synt_II"/>
</dbReference>
<dbReference type="Pfam" id="PF00152">
    <property type="entry name" value="tRNA-synt_2"/>
    <property type="match status" value="1"/>
</dbReference>
<dbReference type="GO" id="GO:0005524">
    <property type="term" value="F:ATP binding"/>
    <property type="evidence" value="ECO:0007669"/>
    <property type="project" value="UniProtKB-KW"/>
</dbReference>
<keyword evidence="3" id="KW-0067">ATP-binding</keyword>
<organism evidence="7">
    <name type="scientific">Sesamum calycinum</name>
    <dbReference type="NCBI Taxonomy" id="2727403"/>
    <lineage>
        <taxon>Eukaryota</taxon>
        <taxon>Viridiplantae</taxon>
        <taxon>Streptophyta</taxon>
        <taxon>Embryophyta</taxon>
        <taxon>Tracheophyta</taxon>
        <taxon>Spermatophyta</taxon>
        <taxon>Magnoliopsida</taxon>
        <taxon>eudicotyledons</taxon>
        <taxon>Gunneridae</taxon>
        <taxon>Pentapetalae</taxon>
        <taxon>asterids</taxon>
        <taxon>lamiids</taxon>
        <taxon>Lamiales</taxon>
        <taxon>Pedaliaceae</taxon>
        <taxon>Sesamum</taxon>
    </lineage>
</organism>
<reference evidence="7" key="2">
    <citation type="journal article" date="2024" name="Plant">
        <title>Genomic evolution and insights into agronomic trait innovations of Sesamum species.</title>
        <authorList>
            <person name="Miao H."/>
            <person name="Wang L."/>
            <person name="Qu L."/>
            <person name="Liu H."/>
            <person name="Sun Y."/>
            <person name="Le M."/>
            <person name="Wang Q."/>
            <person name="Wei S."/>
            <person name="Zheng Y."/>
            <person name="Lin W."/>
            <person name="Duan Y."/>
            <person name="Cao H."/>
            <person name="Xiong S."/>
            <person name="Wang X."/>
            <person name="Wei L."/>
            <person name="Li C."/>
            <person name="Ma Q."/>
            <person name="Ju M."/>
            <person name="Zhao R."/>
            <person name="Li G."/>
            <person name="Mu C."/>
            <person name="Tian Q."/>
            <person name="Mei H."/>
            <person name="Zhang T."/>
            <person name="Gao T."/>
            <person name="Zhang H."/>
        </authorList>
    </citation>
    <scope>NUCLEOTIDE SEQUENCE</scope>
    <source>
        <strain evidence="7">KEN8</strain>
    </source>
</reference>
<evidence type="ECO:0000259" key="6">
    <source>
        <dbReference type="Pfam" id="PF00152"/>
    </source>
</evidence>
<protein>
    <submittedName>
        <fullName evidence="7">Asparagine--tRNA ligase, cytoplasmic 3</fullName>
    </submittedName>
</protein>
<dbReference type="GO" id="GO:0005739">
    <property type="term" value="C:mitochondrion"/>
    <property type="evidence" value="ECO:0007669"/>
    <property type="project" value="TreeGrafter"/>
</dbReference>
<sequence length="168" mass="19585">MVEPEIAFADIQDDMKRAEVYARFLCQWLLDHCYDDMEFMTKFIDKTTLQRLEMVAKSKFHRVTYTEAVAILRKQQKRGNLRIKYLTKEKSKAPVIVYNYPKAIKACDAKVNEDNKTVAEMELYLREALILLSPFLPFSLGYIIFPSRLESYGHSVDSLAEDSVKLKT</sequence>
<dbReference type="PANTHER" id="PTHR22594:SF54">
    <property type="entry name" value="ASPARAGINE--TRNA LIGASE, CYTOPLASMIC 1-RELATED"/>
    <property type="match status" value="1"/>
</dbReference>